<feature type="compositionally biased region" description="Basic and acidic residues" evidence="1">
    <location>
        <begin position="8"/>
        <end position="17"/>
    </location>
</feature>
<sequence length="69" mass="8109">MTSQQSNIKDKDMEGRQQRTSRWNKEALITSVYVLQSLGQLLRSVWAWQLQQLIGTPFIISYFVCFKVN</sequence>
<protein>
    <submittedName>
        <fullName evidence="2">Uncharacterized protein</fullName>
    </submittedName>
</protein>
<organism evidence="2 3">
    <name type="scientific">Pseudoloma neurophilia</name>
    <dbReference type="NCBI Taxonomy" id="146866"/>
    <lineage>
        <taxon>Eukaryota</taxon>
        <taxon>Fungi</taxon>
        <taxon>Fungi incertae sedis</taxon>
        <taxon>Microsporidia</taxon>
        <taxon>Pseudoloma</taxon>
    </lineage>
</organism>
<keyword evidence="3" id="KW-1185">Reference proteome</keyword>
<accession>A0A0R0LY23</accession>
<name>A0A0R0LY23_9MICR</name>
<reference evidence="2 3" key="1">
    <citation type="submission" date="2015-07" db="EMBL/GenBank/DDBJ databases">
        <title>The genome of Pseudoloma neurophilia, a relevant intracellular parasite of the zebrafish.</title>
        <authorList>
            <person name="Ndikumana S."/>
            <person name="Pelin A."/>
            <person name="Sanders J."/>
            <person name="Corradi N."/>
        </authorList>
    </citation>
    <scope>NUCLEOTIDE SEQUENCE [LARGE SCALE GENOMIC DNA]</scope>
    <source>
        <strain evidence="2 3">MK1</strain>
    </source>
</reference>
<evidence type="ECO:0000313" key="3">
    <source>
        <dbReference type="Proteomes" id="UP000051530"/>
    </source>
</evidence>
<evidence type="ECO:0000256" key="1">
    <source>
        <dbReference type="SAM" id="MobiDB-lite"/>
    </source>
</evidence>
<dbReference type="VEuPathDB" id="MicrosporidiaDB:M153_334000616"/>
<comment type="caution">
    <text evidence="2">The sequence shown here is derived from an EMBL/GenBank/DDBJ whole genome shotgun (WGS) entry which is preliminary data.</text>
</comment>
<evidence type="ECO:0000313" key="2">
    <source>
        <dbReference type="EMBL" id="KRH94217.1"/>
    </source>
</evidence>
<feature type="region of interest" description="Disordered" evidence="1">
    <location>
        <begin position="1"/>
        <end position="20"/>
    </location>
</feature>
<proteinExistence type="predicted"/>
<dbReference type="EMBL" id="LGUB01000114">
    <property type="protein sequence ID" value="KRH94217.1"/>
    <property type="molecule type" value="Genomic_DNA"/>
</dbReference>
<dbReference type="Proteomes" id="UP000051530">
    <property type="component" value="Unassembled WGS sequence"/>
</dbReference>
<dbReference type="AlphaFoldDB" id="A0A0R0LY23"/>
<gene>
    <name evidence="2" type="ORF">M153_334000616</name>
</gene>